<proteinExistence type="predicted"/>
<evidence type="ECO:0000256" key="2">
    <source>
        <dbReference type="SAM" id="Phobius"/>
    </source>
</evidence>
<dbReference type="Proteomes" id="UP000319103">
    <property type="component" value="Unassembled WGS sequence"/>
</dbReference>
<keyword evidence="2" id="KW-0812">Transmembrane</keyword>
<organism evidence="3 4">
    <name type="scientific">Kitasatospora acidiphila</name>
    <dbReference type="NCBI Taxonomy" id="2567942"/>
    <lineage>
        <taxon>Bacteria</taxon>
        <taxon>Bacillati</taxon>
        <taxon>Actinomycetota</taxon>
        <taxon>Actinomycetes</taxon>
        <taxon>Kitasatosporales</taxon>
        <taxon>Streptomycetaceae</taxon>
        <taxon>Kitasatospora</taxon>
    </lineage>
</organism>
<evidence type="ECO:0000313" key="3">
    <source>
        <dbReference type="EMBL" id="TQF02723.1"/>
    </source>
</evidence>
<keyword evidence="2" id="KW-1133">Transmembrane helix</keyword>
<dbReference type="RefSeq" id="WP_141633413.1">
    <property type="nucleotide sequence ID" value="NZ_VIGB01000003.1"/>
</dbReference>
<accession>A0A540W154</accession>
<evidence type="ECO:0000256" key="1">
    <source>
        <dbReference type="SAM" id="MobiDB-lite"/>
    </source>
</evidence>
<feature type="transmembrane region" description="Helical" evidence="2">
    <location>
        <begin position="113"/>
        <end position="133"/>
    </location>
</feature>
<evidence type="ECO:0000313" key="4">
    <source>
        <dbReference type="Proteomes" id="UP000319103"/>
    </source>
</evidence>
<reference evidence="3 4" key="1">
    <citation type="submission" date="2019-06" db="EMBL/GenBank/DDBJ databases">
        <title>Description of Kitasatospora acidophila sp. nov. isolated from pine grove soil, and reclassification of Streptomyces novaecaesareae to Kitasatospora novaeceasareae comb. nov.</title>
        <authorList>
            <person name="Kim M.J."/>
        </authorList>
    </citation>
    <scope>NUCLEOTIDE SEQUENCE [LARGE SCALE GENOMIC DNA]</scope>
    <source>
        <strain evidence="3 4">MMS16-CNU292</strain>
    </source>
</reference>
<keyword evidence="4" id="KW-1185">Reference proteome</keyword>
<dbReference type="AlphaFoldDB" id="A0A540W154"/>
<comment type="caution">
    <text evidence="3">The sequence shown here is derived from an EMBL/GenBank/DDBJ whole genome shotgun (WGS) entry which is preliminary data.</text>
</comment>
<feature type="region of interest" description="Disordered" evidence="1">
    <location>
        <begin position="1"/>
        <end position="27"/>
    </location>
</feature>
<name>A0A540W154_9ACTN</name>
<keyword evidence="2" id="KW-0472">Membrane</keyword>
<protein>
    <submittedName>
        <fullName evidence="3">Uncharacterized protein</fullName>
    </submittedName>
</protein>
<feature type="compositionally biased region" description="Low complexity" evidence="1">
    <location>
        <begin position="265"/>
        <end position="278"/>
    </location>
</feature>
<feature type="compositionally biased region" description="Basic residues" evidence="1">
    <location>
        <begin position="288"/>
        <end position="299"/>
    </location>
</feature>
<feature type="transmembrane region" description="Helical" evidence="2">
    <location>
        <begin position="145"/>
        <end position="162"/>
    </location>
</feature>
<sequence length="306" mass="32365">MHLVLRPAGALPEGGRPPSGSAPDATLRATVHLDRERRSGSQIRALLQALAASGLSALGVRADRDADDVETPCRPPWRSAAMPPRRWGKWSSGLRRSPGRPIRTGTRPRTAKGTAVMTVLVVLPAAVIAMVFAPVHDRPLVDGPLIGAAVLAAVAVALLLALRLRRAAADRAPGPPPSPPGRDYPVVTGLVESAENTSSSFATGRADGQDQSDQYCQEDDQAQRHAEPPAGVVSGPEHHSHLPEMALHTGPSPSFSRSRKPAAWARALRPCARGRAAAPPRPAAPRGGRGRAPHHHRLHHDQCDNP</sequence>
<gene>
    <name evidence="3" type="ORF">E6W39_11205</name>
</gene>
<feature type="region of interest" description="Disordered" evidence="1">
    <location>
        <begin position="63"/>
        <end position="110"/>
    </location>
</feature>
<feature type="compositionally biased region" description="Low complexity" evidence="1">
    <location>
        <begin position="95"/>
        <end position="108"/>
    </location>
</feature>
<dbReference type="EMBL" id="VIGB01000003">
    <property type="protein sequence ID" value="TQF02723.1"/>
    <property type="molecule type" value="Genomic_DNA"/>
</dbReference>
<feature type="region of interest" description="Disordered" evidence="1">
    <location>
        <begin position="195"/>
        <end position="306"/>
    </location>
</feature>